<reference evidence="1" key="1">
    <citation type="submission" date="2021-03" db="EMBL/GenBank/DDBJ databases">
        <title>Draft genome sequence of rust myrtle Austropuccinia psidii MF-1, a brazilian biotype.</title>
        <authorList>
            <person name="Quecine M.C."/>
            <person name="Pachon D.M.R."/>
            <person name="Bonatelli M.L."/>
            <person name="Correr F.H."/>
            <person name="Franceschini L.M."/>
            <person name="Leite T.F."/>
            <person name="Margarido G.R.A."/>
            <person name="Almeida C.A."/>
            <person name="Ferrarezi J.A."/>
            <person name="Labate C.A."/>
        </authorList>
    </citation>
    <scope>NUCLEOTIDE SEQUENCE</scope>
    <source>
        <strain evidence="1">MF-1</strain>
    </source>
</reference>
<dbReference type="AlphaFoldDB" id="A0A9Q3KLZ7"/>
<dbReference type="Proteomes" id="UP000765509">
    <property type="component" value="Unassembled WGS sequence"/>
</dbReference>
<evidence type="ECO:0000313" key="1">
    <source>
        <dbReference type="EMBL" id="MBW0581575.1"/>
    </source>
</evidence>
<proteinExistence type="predicted"/>
<evidence type="ECO:0000313" key="2">
    <source>
        <dbReference type="Proteomes" id="UP000765509"/>
    </source>
</evidence>
<organism evidence="1 2">
    <name type="scientific">Austropuccinia psidii MF-1</name>
    <dbReference type="NCBI Taxonomy" id="1389203"/>
    <lineage>
        <taxon>Eukaryota</taxon>
        <taxon>Fungi</taxon>
        <taxon>Dikarya</taxon>
        <taxon>Basidiomycota</taxon>
        <taxon>Pucciniomycotina</taxon>
        <taxon>Pucciniomycetes</taxon>
        <taxon>Pucciniales</taxon>
        <taxon>Sphaerophragmiaceae</taxon>
        <taxon>Austropuccinia</taxon>
    </lineage>
</organism>
<protein>
    <submittedName>
        <fullName evidence="1">Uncharacterized protein</fullName>
    </submittedName>
</protein>
<accession>A0A9Q3KLZ7</accession>
<keyword evidence="2" id="KW-1185">Reference proteome</keyword>
<dbReference type="EMBL" id="AVOT02110331">
    <property type="protein sequence ID" value="MBW0581575.1"/>
    <property type="molecule type" value="Genomic_DNA"/>
</dbReference>
<name>A0A9Q3KLZ7_9BASI</name>
<comment type="caution">
    <text evidence="1">The sequence shown here is derived from an EMBL/GenBank/DDBJ whole genome shotgun (WGS) entry which is preliminary data.</text>
</comment>
<gene>
    <name evidence="1" type="ORF">O181_121290</name>
</gene>
<sequence>MELKETLKTNNGMKYSTWMNTSGNNCFGGPGNDKTGSTSRILQLKMEKSARSQEILSLITPPGTSTGKKHLYQQSSALKVVQLDLIQKIGNPSVKNTFSKLLKEKNSGEGLLSNKN</sequence>